<feature type="region of interest" description="Disordered" evidence="1">
    <location>
        <begin position="50"/>
        <end position="118"/>
    </location>
</feature>
<proteinExistence type="predicted"/>
<sequence length="180" mass="20794">MKSCIIDANGLLLDITETRESMITITVKKHLSKKLRPVFAMLHRLEGVMESSSIPKQGGQGVTQSKKEDPKPSFKPTVKCETAPKGKEKIFNEESIIDNSEEKEPDKNELKRRKEREAQMDEHQIIIREAEAKEKVEREAQVMLESRKLLFPVWTLKRIQNEAVDMTSQYWLEPVVSFNL</sequence>
<feature type="compositionally biased region" description="Basic and acidic residues" evidence="1">
    <location>
        <begin position="100"/>
        <end position="109"/>
    </location>
</feature>
<dbReference type="AlphaFoldDB" id="A0AA35YWH3"/>
<reference evidence="2" key="1">
    <citation type="submission" date="2023-04" db="EMBL/GenBank/DDBJ databases">
        <authorList>
            <person name="Vijverberg K."/>
            <person name="Xiong W."/>
            <person name="Schranz E."/>
        </authorList>
    </citation>
    <scope>NUCLEOTIDE SEQUENCE</scope>
</reference>
<evidence type="ECO:0000313" key="2">
    <source>
        <dbReference type="EMBL" id="CAI9281329.1"/>
    </source>
</evidence>
<name>A0AA35YWH3_LACSI</name>
<organism evidence="2 3">
    <name type="scientific">Lactuca saligna</name>
    <name type="common">Willowleaf lettuce</name>
    <dbReference type="NCBI Taxonomy" id="75948"/>
    <lineage>
        <taxon>Eukaryota</taxon>
        <taxon>Viridiplantae</taxon>
        <taxon>Streptophyta</taxon>
        <taxon>Embryophyta</taxon>
        <taxon>Tracheophyta</taxon>
        <taxon>Spermatophyta</taxon>
        <taxon>Magnoliopsida</taxon>
        <taxon>eudicotyledons</taxon>
        <taxon>Gunneridae</taxon>
        <taxon>Pentapetalae</taxon>
        <taxon>asterids</taxon>
        <taxon>campanulids</taxon>
        <taxon>Asterales</taxon>
        <taxon>Asteraceae</taxon>
        <taxon>Cichorioideae</taxon>
        <taxon>Cichorieae</taxon>
        <taxon>Lactucinae</taxon>
        <taxon>Lactuca</taxon>
    </lineage>
</organism>
<dbReference type="Proteomes" id="UP001177003">
    <property type="component" value="Chromosome 4"/>
</dbReference>
<keyword evidence="3" id="KW-1185">Reference proteome</keyword>
<feature type="compositionally biased region" description="Basic and acidic residues" evidence="1">
    <location>
        <begin position="82"/>
        <end position="92"/>
    </location>
</feature>
<evidence type="ECO:0000313" key="3">
    <source>
        <dbReference type="Proteomes" id="UP001177003"/>
    </source>
</evidence>
<accession>A0AA35YWH3</accession>
<protein>
    <submittedName>
        <fullName evidence="2">Uncharacterized protein</fullName>
    </submittedName>
</protein>
<dbReference type="EMBL" id="OX465080">
    <property type="protein sequence ID" value="CAI9281329.1"/>
    <property type="molecule type" value="Genomic_DNA"/>
</dbReference>
<gene>
    <name evidence="2" type="ORF">LSALG_LOCUS21032</name>
</gene>
<evidence type="ECO:0000256" key="1">
    <source>
        <dbReference type="SAM" id="MobiDB-lite"/>
    </source>
</evidence>